<proteinExistence type="predicted"/>
<comment type="caution">
    <text evidence="1">The sequence shown here is derived from an EMBL/GenBank/DDBJ whole genome shotgun (WGS) entry which is preliminary data.</text>
</comment>
<feature type="non-terminal residue" evidence="1">
    <location>
        <position position="1"/>
    </location>
</feature>
<dbReference type="EMBL" id="LWDX02041845">
    <property type="protein sequence ID" value="OEL23712.1"/>
    <property type="molecule type" value="Genomic_DNA"/>
</dbReference>
<accession>A0A1E5VF14</accession>
<reference evidence="1 2" key="1">
    <citation type="submission" date="2016-09" db="EMBL/GenBank/DDBJ databases">
        <title>The draft genome of Dichanthelium oligosanthes: A C3 panicoid grass species.</title>
        <authorList>
            <person name="Studer A.J."/>
            <person name="Schnable J.C."/>
            <person name="Brutnell T.P."/>
        </authorList>
    </citation>
    <scope>NUCLEOTIDE SEQUENCE [LARGE SCALE GENOMIC DNA]</scope>
    <source>
        <strain evidence="2">cv. Kellogg 1175</strain>
        <tissue evidence="1">Leaf</tissue>
    </source>
</reference>
<gene>
    <name evidence="1" type="ORF">BAE44_0015269</name>
</gene>
<protein>
    <submittedName>
        <fullName evidence="1">Uncharacterized protein</fullName>
    </submittedName>
</protein>
<dbReference type="AlphaFoldDB" id="A0A1E5VF14"/>
<dbReference type="Proteomes" id="UP000095767">
    <property type="component" value="Unassembled WGS sequence"/>
</dbReference>
<name>A0A1E5VF14_9POAL</name>
<evidence type="ECO:0000313" key="2">
    <source>
        <dbReference type="Proteomes" id="UP000095767"/>
    </source>
</evidence>
<organism evidence="1 2">
    <name type="scientific">Dichanthelium oligosanthes</name>
    <dbReference type="NCBI Taxonomy" id="888268"/>
    <lineage>
        <taxon>Eukaryota</taxon>
        <taxon>Viridiplantae</taxon>
        <taxon>Streptophyta</taxon>
        <taxon>Embryophyta</taxon>
        <taxon>Tracheophyta</taxon>
        <taxon>Spermatophyta</taxon>
        <taxon>Magnoliopsida</taxon>
        <taxon>Liliopsida</taxon>
        <taxon>Poales</taxon>
        <taxon>Poaceae</taxon>
        <taxon>PACMAD clade</taxon>
        <taxon>Panicoideae</taxon>
        <taxon>Panicodae</taxon>
        <taxon>Paniceae</taxon>
        <taxon>Dichantheliinae</taxon>
        <taxon>Dichanthelium</taxon>
    </lineage>
</organism>
<evidence type="ECO:0000313" key="1">
    <source>
        <dbReference type="EMBL" id="OEL23712.1"/>
    </source>
</evidence>
<sequence>LRVRRCGGSARYYYLSFGRFNLEGMQCASFQRTHYTVEALIAKIKDEAFAWCLAGAQWLRDILSLECRASIEFFPFCLFRFVLPI</sequence>
<keyword evidence="2" id="KW-1185">Reference proteome</keyword>